<dbReference type="InterPro" id="IPR038635">
    <property type="entry name" value="CCR4-NOT_su2/3/5_C_sf"/>
</dbReference>
<feature type="region of interest" description="Disordered" evidence="4">
    <location>
        <begin position="193"/>
        <end position="308"/>
    </location>
</feature>
<keyword evidence="2" id="KW-0805">Transcription regulation</keyword>
<dbReference type="OrthoDB" id="25391at2759"/>
<feature type="compositionally biased region" description="Low complexity" evidence="4">
    <location>
        <begin position="95"/>
        <end position="115"/>
    </location>
</feature>
<feature type="region of interest" description="Disordered" evidence="4">
    <location>
        <begin position="134"/>
        <end position="173"/>
    </location>
</feature>
<evidence type="ECO:0000313" key="6">
    <source>
        <dbReference type="EMBL" id="KAF5315136.1"/>
    </source>
</evidence>
<feature type="region of interest" description="Disordered" evidence="4">
    <location>
        <begin position="322"/>
        <end position="411"/>
    </location>
</feature>
<feature type="compositionally biased region" description="Low complexity" evidence="4">
    <location>
        <begin position="155"/>
        <end position="173"/>
    </location>
</feature>
<dbReference type="InterPro" id="IPR040168">
    <property type="entry name" value="Not2/3/5"/>
</dbReference>
<dbReference type="Pfam" id="PF04153">
    <property type="entry name" value="NOT2_3_5_C"/>
    <property type="match status" value="1"/>
</dbReference>
<dbReference type="Gene3D" id="2.30.30.1020">
    <property type="entry name" value="CCR4-NOT complex subunit 2/3/5, C-terminal domain"/>
    <property type="match status" value="1"/>
</dbReference>
<feature type="compositionally biased region" description="Polar residues" evidence="4">
    <location>
        <begin position="254"/>
        <end position="273"/>
    </location>
</feature>
<feature type="region of interest" description="Disordered" evidence="4">
    <location>
        <begin position="95"/>
        <end position="116"/>
    </location>
</feature>
<evidence type="ECO:0000256" key="1">
    <source>
        <dbReference type="ARBA" id="ARBA00007682"/>
    </source>
</evidence>
<protein>
    <recommendedName>
        <fullName evidence="5">NOT2/NOT3/NOT5 C-terminal domain-containing protein</fullName>
    </recommendedName>
</protein>
<feature type="domain" description="NOT2/NOT3/NOT5 C-terminal" evidence="5">
    <location>
        <begin position="463"/>
        <end position="589"/>
    </location>
</feature>
<accession>A0A8H5B2I7</accession>
<comment type="similarity">
    <text evidence="1">Belongs to the CNOT2/3/5 family.</text>
</comment>
<feature type="compositionally biased region" description="Polar residues" evidence="4">
    <location>
        <begin position="48"/>
        <end position="74"/>
    </location>
</feature>
<dbReference type="GO" id="GO:0000289">
    <property type="term" value="P:nuclear-transcribed mRNA poly(A) tail shortening"/>
    <property type="evidence" value="ECO:0007669"/>
    <property type="project" value="UniProtKB-ARBA"/>
</dbReference>
<dbReference type="AlphaFoldDB" id="A0A8H5B2I7"/>
<feature type="region of interest" description="Disordered" evidence="4">
    <location>
        <begin position="1"/>
        <end position="74"/>
    </location>
</feature>
<comment type="caution">
    <text evidence="6">The sequence shown here is derived from an EMBL/GenBank/DDBJ whole genome shotgun (WGS) entry which is preliminary data.</text>
</comment>
<sequence length="643" mass="67383">MNRPGQPQQRPPNLAANPALASQYRPSYPYGMPPRNVLPAGAGFVSGIQPNTHRPTTQQSQVQSLTPQPGNAFNQQRAQGSYAFGGALGQHQTSTLLQQQQQGLPSQQQQQQSQSNGAQATIAALLTPSSGLGVASGGQGAGDVGLDPNDFPALGSTTANPNATSSNNGSGAGATTSYATQAGTGVLLGVSGGSGSAVGSTAAATQTRDFTPDDFPALGGQVQPSQHGRESLQNQLAGQESLSHPPGLNGFPSGDQQLRQQNLLGGHNNSLPQGTPGMLNPGATQSRNVHPGFQAQTESEKQQQQRNAYSLKLNQASHLAWSNAPASGNNSNGAFPQSQTAHTPGAIANPTAPPPNGPPPFSSNGLSAGESHANASLPNPNGNTNPLPTPTNTTNTTAPPASHPQHPQTPAQQVLISAADRWGLLSLIAMMRNAGSDADHGLTSIGTDLGTMGLDMGYPGNLYSTFITPWADQSAARLVEPDFHLPGCYENVHAPPPGPQKAALFSDETLFFMFYSSPRDALQEIAAQELWNRNWRYHKDLRVWITKESGTAPSQKVQGGVGEQGQYTFWDPENWTKERKEMTVLYADLEEKSVPAFANANGVAAQSTGQSQASSQQQQQGQMVAPQTQLPTRANFQMGMAGL</sequence>
<feature type="compositionally biased region" description="Low complexity" evidence="4">
    <location>
        <begin position="378"/>
        <end position="400"/>
    </location>
</feature>
<keyword evidence="7" id="KW-1185">Reference proteome</keyword>
<evidence type="ECO:0000313" key="7">
    <source>
        <dbReference type="Proteomes" id="UP000567179"/>
    </source>
</evidence>
<gene>
    <name evidence="6" type="ORF">D9619_007232</name>
</gene>
<dbReference type="InterPro" id="IPR007282">
    <property type="entry name" value="NOT2/3/5_C"/>
</dbReference>
<dbReference type="Proteomes" id="UP000567179">
    <property type="component" value="Unassembled WGS sequence"/>
</dbReference>
<feature type="compositionally biased region" description="Polar residues" evidence="4">
    <location>
        <begin position="222"/>
        <end position="242"/>
    </location>
</feature>
<evidence type="ECO:0000259" key="5">
    <source>
        <dbReference type="Pfam" id="PF04153"/>
    </source>
</evidence>
<name>A0A8H5B2I7_9AGAR</name>
<dbReference type="EMBL" id="JAACJJ010000043">
    <property type="protein sequence ID" value="KAF5315136.1"/>
    <property type="molecule type" value="Genomic_DNA"/>
</dbReference>
<dbReference type="GO" id="GO:0030015">
    <property type="term" value="C:CCR4-NOT core complex"/>
    <property type="evidence" value="ECO:0007669"/>
    <property type="project" value="InterPro"/>
</dbReference>
<dbReference type="GO" id="GO:0006355">
    <property type="term" value="P:regulation of DNA-templated transcription"/>
    <property type="evidence" value="ECO:0007669"/>
    <property type="project" value="InterPro"/>
</dbReference>
<evidence type="ECO:0000256" key="4">
    <source>
        <dbReference type="SAM" id="MobiDB-lite"/>
    </source>
</evidence>
<reference evidence="6 7" key="1">
    <citation type="journal article" date="2020" name="ISME J.">
        <title>Uncovering the hidden diversity of litter-decomposition mechanisms in mushroom-forming fungi.</title>
        <authorList>
            <person name="Floudas D."/>
            <person name="Bentzer J."/>
            <person name="Ahren D."/>
            <person name="Johansson T."/>
            <person name="Persson P."/>
            <person name="Tunlid A."/>
        </authorList>
    </citation>
    <scope>NUCLEOTIDE SEQUENCE [LARGE SCALE GENOMIC DNA]</scope>
    <source>
        <strain evidence="6 7">CBS 101986</strain>
    </source>
</reference>
<feature type="compositionally biased region" description="Pro residues" evidence="4">
    <location>
        <begin position="351"/>
        <end position="361"/>
    </location>
</feature>
<feature type="compositionally biased region" description="Low complexity" evidence="4">
    <location>
        <begin position="603"/>
        <end position="629"/>
    </location>
</feature>
<feature type="region of interest" description="Disordered" evidence="4">
    <location>
        <begin position="603"/>
        <end position="643"/>
    </location>
</feature>
<feature type="compositionally biased region" description="Low complexity" evidence="4">
    <location>
        <begin position="1"/>
        <end position="23"/>
    </location>
</feature>
<evidence type="ECO:0000256" key="3">
    <source>
        <dbReference type="ARBA" id="ARBA00023163"/>
    </source>
</evidence>
<evidence type="ECO:0000256" key="2">
    <source>
        <dbReference type="ARBA" id="ARBA00023015"/>
    </source>
</evidence>
<feature type="compositionally biased region" description="Gly residues" evidence="4">
    <location>
        <begin position="134"/>
        <end position="143"/>
    </location>
</feature>
<feature type="compositionally biased region" description="Low complexity" evidence="4">
    <location>
        <begin position="322"/>
        <end position="334"/>
    </location>
</feature>
<proteinExistence type="inferred from homology"/>
<organism evidence="6 7">
    <name type="scientific">Psilocybe cf. subviscida</name>
    <dbReference type="NCBI Taxonomy" id="2480587"/>
    <lineage>
        <taxon>Eukaryota</taxon>
        <taxon>Fungi</taxon>
        <taxon>Dikarya</taxon>
        <taxon>Basidiomycota</taxon>
        <taxon>Agaricomycotina</taxon>
        <taxon>Agaricomycetes</taxon>
        <taxon>Agaricomycetidae</taxon>
        <taxon>Agaricales</taxon>
        <taxon>Agaricineae</taxon>
        <taxon>Strophariaceae</taxon>
        <taxon>Psilocybe</taxon>
    </lineage>
</organism>
<keyword evidence="3" id="KW-0804">Transcription</keyword>
<dbReference type="PANTHER" id="PTHR23326">
    <property type="entry name" value="CCR4 NOT-RELATED"/>
    <property type="match status" value="1"/>
</dbReference>